<proteinExistence type="evidence at transcript level"/>
<dbReference type="InterPro" id="IPR043502">
    <property type="entry name" value="DNA/RNA_pol_sf"/>
</dbReference>
<organism evidence="1">
    <name type="scientific">Taraxacum officinale</name>
    <name type="common">Common dandelion</name>
    <name type="synonym">Leontodon taraxacum</name>
    <dbReference type="NCBI Taxonomy" id="50225"/>
    <lineage>
        <taxon>Eukaryota</taxon>
        <taxon>Viridiplantae</taxon>
        <taxon>Streptophyta</taxon>
        <taxon>Embryophyta</taxon>
        <taxon>Tracheophyta</taxon>
        <taxon>Spermatophyta</taxon>
        <taxon>Magnoliopsida</taxon>
        <taxon>eudicotyledons</taxon>
        <taxon>Gunneridae</taxon>
        <taxon>Pentapetalae</taxon>
        <taxon>asterids</taxon>
        <taxon>campanulids</taxon>
        <taxon>Asterales</taxon>
        <taxon>Asteraceae</taxon>
        <taxon>Cichorioideae</taxon>
        <taxon>Cichorieae</taxon>
        <taxon>Crepidinae</taxon>
        <taxon>Taraxacum</taxon>
    </lineage>
</organism>
<dbReference type="EMBL" id="DQ160044">
    <property type="protein sequence ID" value="ABA26991.1"/>
    <property type="molecule type" value="mRNA"/>
</dbReference>
<reference evidence="1" key="1">
    <citation type="submission" date="2005-08" db="EMBL/GenBank/DDBJ databases">
        <title>Isolation and characterization of candidate genes for pathogen and herbivory defense in common dandelion (Taraxacum officinale) upon salicylic acid or methyl jasmonate treatment.</title>
        <authorList>
            <person name="Hulzink R.J.M."/>
            <person name="van Dijk P.J."/>
            <person name="Biere A."/>
        </authorList>
    </citation>
    <scope>NUCLEOTIDE SEQUENCE</scope>
</reference>
<name>Q3LVP0_TAROF</name>
<sequence>EEDNSIQINPKFADQVIKVGKELPAGLRKGLEALLKNYVDVFAWEPEDMTGIPRTVGEHRLNVNPDFTPIKQKKRPMARERNDVVNKEVMELVKAGVLRPTQFPLWVANPVLV</sequence>
<evidence type="ECO:0000313" key="1">
    <source>
        <dbReference type="EMBL" id="ABA26991.1"/>
    </source>
</evidence>
<protein>
    <submittedName>
        <fullName evidence="1">TO45-2</fullName>
    </submittedName>
</protein>
<dbReference type="Gene3D" id="3.10.10.10">
    <property type="entry name" value="HIV Type 1 Reverse Transcriptase, subunit A, domain 1"/>
    <property type="match status" value="1"/>
</dbReference>
<accession>Q3LVP0</accession>
<feature type="non-terminal residue" evidence="1">
    <location>
        <position position="1"/>
    </location>
</feature>
<gene>
    <name evidence="1" type="ORF">To45-2</name>
</gene>
<dbReference type="AlphaFoldDB" id="Q3LVP0"/>
<feature type="non-terminal residue" evidence="1">
    <location>
        <position position="113"/>
    </location>
</feature>
<dbReference type="SUPFAM" id="SSF56672">
    <property type="entry name" value="DNA/RNA polymerases"/>
    <property type="match status" value="1"/>
</dbReference>